<dbReference type="PANTHER" id="PTHR30024:SF47">
    <property type="entry name" value="TAURINE-BINDING PERIPLASMIC PROTEIN"/>
    <property type="match status" value="1"/>
</dbReference>
<name>A0ABT1D5Z3_9PROT</name>
<dbReference type="SUPFAM" id="SSF53850">
    <property type="entry name" value="Periplasmic binding protein-like II"/>
    <property type="match status" value="1"/>
</dbReference>
<reference evidence="6 7" key="1">
    <citation type="submission" date="2021-12" db="EMBL/GenBank/DDBJ databases">
        <title>Siccirubricoccus leaddurans sp. nov., a high concentration Zn2+ tolerance bacterium.</title>
        <authorList>
            <person name="Cao Y."/>
        </authorList>
    </citation>
    <scope>NUCLEOTIDE SEQUENCE [LARGE SCALE GENOMIC DNA]</scope>
    <source>
        <strain evidence="6 7">KC 17139</strain>
    </source>
</reference>
<protein>
    <submittedName>
        <fullName evidence="6">ABC transporter substrate-binding protein</fullName>
    </submittedName>
</protein>
<evidence type="ECO:0000313" key="7">
    <source>
        <dbReference type="Proteomes" id="UP001523392"/>
    </source>
</evidence>
<dbReference type="Pfam" id="PF09084">
    <property type="entry name" value="NMT1"/>
    <property type="match status" value="1"/>
</dbReference>
<comment type="similarity">
    <text evidence="2">Belongs to the bacterial solute-binding protein SsuA/TauA family.</text>
</comment>
<comment type="caution">
    <text evidence="6">The sequence shown here is derived from an EMBL/GenBank/DDBJ whole genome shotgun (WGS) entry which is preliminary data.</text>
</comment>
<dbReference type="PANTHER" id="PTHR30024">
    <property type="entry name" value="ALIPHATIC SULFONATES-BINDING PROTEIN-RELATED"/>
    <property type="match status" value="1"/>
</dbReference>
<dbReference type="PROSITE" id="PS51318">
    <property type="entry name" value="TAT"/>
    <property type="match status" value="1"/>
</dbReference>
<dbReference type="Proteomes" id="UP001523392">
    <property type="component" value="Unassembled WGS sequence"/>
</dbReference>
<sequence length="342" mass="36260">MTALDRRGLLGSLVALAAAGTARAAAPEQAELEFIGVRDPQLGAQLAVADQFGLFREEGIKVGFRWMQSSGDVLTVMGSGAPVGVGGPLAQLVLASQSMPVKIIAGLADISDTQGLALGPGVKVEQPRDLEGKKLAFTQGNSTVLLLPKLAELHAFDHTKVQLVNMNPSEAVVAASKGDVHGLLSWQPFLHRLVTMGGTLLATGGMLYLGGTPQVLPEKDKLILAHACILANQNWIDARPNTLAALLRALIKADGIIATDRPRAMQAMQRVLRIEPEPLQVMAMANRYRVDISDQLVAAYKFTSDWAAGIRRIPAPQRPEDGIASGILASVAADRVSWRPAA</sequence>
<accession>A0ABT1D5Z3</accession>
<keyword evidence="7" id="KW-1185">Reference proteome</keyword>
<feature type="domain" description="SsuA/THI5-like" evidence="5">
    <location>
        <begin position="46"/>
        <end position="253"/>
    </location>
</feature>
<keyword evidence="3 4" id="KW-0732">Signal</keyword>
<feature type="signal peptide" evidence="4">
    <location>
        <begin position="1"/>
        <end position="24"/>
    </location>
</feature>
<gene>
    <name evidence="6" type="ORF">JYK14_14240</name>
</gene>
<dbReference type="Gene3D" id="3.40.190.10">
    <property type="entry name" value="Periplasmic binding protein-like II"/>
    <property type="match status" value="2"/>
</dbReference>
<comment type="subcellular location">
    <subcellularLocation>
        <location evidence="1">Periplasm</location>
    </subcellularLocation>
</comment>
<dbReference type="EMBL" id="JAFIRR010000086">
    <property type="protein sequence ID" value="MCO6417316.1"/>
    <property type="molecule type" value="Genomic_DNA"/>
</dbReference>
<dbReference type="InterPro" id="IPR006311">
    <property type="entry name" value="TAT_signal"/>
</dbReference>
<evidence type="ECO:0000256" key="4">
    <source>
        <dbReference type="SAM" id="SignalP"/>
    </source>
</evidence>
<feature type="chain" id="PRO_5046074128" evidence="4">
    <location>
        <begin position="25"/>
        <end position="342"/>
    </location>
</feature>
<evidence type="ECO:0000256" key="1">
    <source>
        <dbReference type="ARBA" id="ARBA00004418"/>
    </source>
</evidence>
<evidence type="ECO:0000313" key="6">
    <source>
        <dbReference type="EMBL" id="MCO6417316.1"/>
    </source>
</evidence>
<evidence type="ECO:0000256" key="3">
    <source>
        <dbReference type="ARBA" id="ARBA00022729"/>
    </source>
</evidence>
<organism evidence="6 7">
    <name type="scientific">Siccirubricoccus soli</name>
    <dbReference type="NCBI Taxonomy" id="2899147"/>
    <lineage>
        <taxon>Bacteria</taxon>
        <taxon>Pseudomonadati</taxon>
        <taxon>Pseudomonadota</taxon>
        <taxon>Alphaproteobacteria</taxon>
        <taxon>Acetobacterales</taxon>
        <taxon>Roseomonadaceae</taxon>
        <taxon>Siccirubricoccus</taxon>
    </lineage>
</organism>
<dbReference type="InterPro" id="IPR015168">
    <property type="entry name" value="SsuA/THI5"/>
</dbReference>
<evidence type="ECO:0000256" key="2">
    <source>
        <dbReference type="ARBA" id="ARBA00010742"/>
    </source>
</evidence>
<dbReference type="RefSeq" id="WP_252953947.1">
    <property type="nucleotide sequence ID" value="NZ_JAFIRR010000086.1"/>
</dbReference>
<proteinExistence type="inferred from homology"/>
<evidence type="ECO:0000259" key="5">
    <source>
        <dbReference type="Pfam" id="PF09084"/>
    </source>
</evidence>